<reference evidence="7 8" key="1">
    <citation type="submission" date="2019-06" db="EMBL/GenBank/DDBJ databases">
        <authorList>
            <person name="Teng J.L.L."/>
            <person name="Lee H.H."/>
            <person name="Lau S.K.P."/>
            <person name="Woo P.C.Y."/>
        </authorList>
    </citation>
    <scope>NUCLEOTIDE SEQUENCE [LARGE SCALE GENOMIC DNA]</scope>
    <source>
        <strain evidence="7 8">HKU70</strain>
    </source>
</reference>
<dbReference type="SUPFAM" id="SSF51905">
    <property type="entry name" value="FAD/NAD(P)-binding domain"/>
    <property type="match status" value="1"/>
</dbReference>
<feature type="binding site" evidence="5">
    <location>
        <position position="47"/>
    </location>
    <ligand>
        <name>FAD</name>
        <dbReference type="ChEBI" id="CHEBI:57692"/>
    </ligand>
</feature>
<keyword evidence="3 5" id="KW-0560">Oxidoreductase</keyword>
<proteinExistence type="inferred from homology"/>
<dbReference type="Proteomes" id="UP000319792">
    <property type="component" value="Unassembled WGS sequence"/>
</dbReference>
<feature type="binding site" evidence="5">
    <location>
        <position position="294"/>
    </location>
    <ligand>
        <name>FAD</name>
        <dbReference type="ChEBI" id="CHEBI:57692"/>
    </ligand>
</feature>
<feature type="binding site" evidence="5">
    <location>
        <position position="103"/>
    </location>
    <ligand>
        <name>FAD</name>
        <dbReference type="ChEBI" id="CHEBI:57692"/>
    </ligand>
</feature>
<evidence type="ECO:0000259" key="6">
    <source>
        <dbReference type="Pfam" id="PF01494"/>
    </source>
</evidence>
<dbReference type="InterPro" id="IPR043683">
    <property type="entry name" value="TetX_monooxygenase"/>
</dbReference>
<reference evidence="7 8" key="2">
    <citation type="submission" date="2019-08" db="EMBL/GenBank/DDBJ databases">
        <title>Tsukamurella conjunctivitidis sp. nov., Tsukamurella assacharolytica sp. nov. and Tsukamurella sputae sp. nov. isolated from patients with conjunctivitis, bacteraemia (lymphoma) and respiratory infection (sputum) in Hong Kong.</title>
        <authorList>
            <person name="Fok K.M.N."/>
            <person name="Fong J.Y.H."/>
        </authorList>
    </citation>
    <scope>NUCLEOTIDE SEQUENCE [LARGE SCALE GENOMIC DNA]</scope>
    <source>
        <strain evidence="7 8">HKU70</strain>
    </source>
</reference>
<comment type="function">
    <text evidence="5">An FAD-requiring monooxygenase active on some tetracycline antibiotic derivatives, which leads to their inactivation. Hydroxylates carbon 11a of tetracycline and some analogs.</text>
</comment>
<evidence type="ECO:0000256" key="2">
    <source>
        <dbReference type="ARBA" id="ARBA00022827"/>
    </source>
</evidence>
<evidence type="ECO:0000256" key="1">
    <source>
        <dbReference type="ARBA" id="ARBA00022630"/>
    </source>
</evidence>
<keyword evidence="4 5" id="KW-0503">Monooxygenase</keyword>
<protein>
    <recommendedName>
        <fullName evidence="5">Flavin-dependent monooxygenase</fullName>
    </recommendedName>
    <alternativeName>
        <fullName evidence="5">TetX monooxygenase</fullName>
        <shortName evidence="5">TetX</shortName>
        <ecNumber evidence="5">1.14.13.-</ecNumber>
    </alternativeName>
</protein>
<comment type="similarity">
    <text evidence="5">Belongs to the aromatic-ring hydroxylase family. TetX subfamily.</text>
</comment>
<dbReference type="Pfam" id="PF01494">
    <property type="entry name" value="FAD_binding_3"/>
    <property type="match status" value="1"/>
</dbReference>
<dbReference type="AlphaFoldDB" id="A0A5C5RWW9"/>
<dbReference type="Gene3D" id="3.50.50.60">
    <property type="entry name" value="FAD/NAD(P)-binding domain"/>
    <property type="match status" value="1"/>
</dbReference>
<dbReference type="GO" id="GO:0005737">
    <property type="term" value="C:cytoplasm"/>
    <property type="evidence" value="ECO:0007669"/>
    <property type="project" value="UniProtKB-SubCell"/>
</dbReference>
<dbReference type="GO" id="GO:0071949">
    <property type="term" value="F:FAD binding"/>
    <property type="evidence" value="ECO:0007669"/>
    <property type="project" value="InterPro"/>
</dbReference>
<comment type="caution">
    <text evidence="7">The sequence shown here is derived from an EMBL/GenBank/DDBJ whole genome shotgun (WGS) entry which is preliminary data.</text>
</comment>
<evidence type="ECO:0000313" key="7">
    <source>
        <dbReference type="EMBL" id="TWS26581.1"/>
    </source>
</evidence>
<comment type="domain">
    <text evidence="5">Consists of an N-terminal FAD-binding domain with a Rossman fold and a C-terminal substrate-binding domain.</text>
</comment>
<dbReference type="PRINTS" id="PR00420">
    <property type="entry name" value="RNGMNOXGNASE"/>
</dbReference>
<dbReference type="PANTHER" id="PTHR46972:SF1">
    <property type="entry name" value="FAD DEPENDENT OXIDOREDUCTASE DOMAIN-CONTAINING PROTEIN"/>
    <property type="match status" value="1"/>
</dbReference>
<dbReference type="EMBL" id="VIGV01000001">
    <property type="protein sequence ID" value="TWS26581.1"/>
    <property type="molecule type" value="Genomic_DNA"/>
</dbReference>
<name>A0A5C5RWW9_9ACTN</name>
<organism evidence="7 8">
    <name type="scientific">Tsukamurella sputi</name>
    <dbReference type="NCBI Taxonomy" id="2591848"/>
    <lineage>
        <taxon>Bacteria</taxon>
        <taxon>Bacillati</taxon>
        <taxon>Actinomycetota</taxon>
        <taxon>Actinomycetes</taxon>
        <taxon>Mycobacteriales</taxon>
        <taxon>Tsukamurellaceae</taxon>
        <taxon>Tsukamurella</taxon>
    </lineage>
</organism>
<dbReference type="GO" id="GO:0004497">
    <property type="term" value="F:monooxygenase activity"/>
    <property type="evidence" value="ECO:0007669"/>
    <property type="project" value="UniProtKB-UniRule"/>
</dbReference>
<comment type="subcellular location">
    <subcellularLocation>
        <location evidence="5">Cytoplasm</location>
    </subcellularLocation>
</comment>
<accession>A0A5C5RWW9</accession>
<evidence type="ECO:0000256" key="3">
    <source>
        <dbReference type="ARBA" id="ARBA00023002"/>
    </source>
</evidence>
<keyword evidence="5" id="KW-0963">Cytoplasm</keyword>
<dbReference type="InterPro" id="IPR036188">
    <property type="entry name" value="FAD/NAD-bd_sf"/>
</dbReference>
<sequence>MTTPIAIVGAGLGGLALARVLHIHGIDAVIYEAEPTPMSRTQGGQLDIHEADGQAAIEAAGLTAEFRALIHEGGEATRALGRDGTVLLDLPDDGNGGRPEVLRGELRRLLIDALPKGAIRWGAKVVAVRALGAGRHELTFADGTVVATGLLVGADGAWSRVRALVTDAKPAYYGTTFVETYLHDVPRRHPGIAELVGEGAMFALAPGRGISTHAEAGGIVHTYAQLHVDEAWADGIDWSAPSAAEHVVAEYPGWSHEVLRLIRESDTPLIPRRLYTLPVGLRWGHVPGVTLVGDAAHVSPPAGEGANIALFDGAELARHLVENPGDPEAALVAYESEMFVRAERSAASADEMATMMLGDGAPNALVEFFTGMPARG</sequence>
<comment type="subunit">
    <text evidence="5">Monomer.</text>
</comment>
<keyword evidence="8" id="KW-1185">Reference proteome</keyword>
<comment type="catalytic activity">
    <reaction evidence="5">
        <text>a tetracycline + NADPH + O2 + H(+) = an 11a-hydroxytetracycline + NADP(+) + H2O</text>
        <dbReference type="Rhea" id="RHEA:61444"/>
        <dbReference type="ChEBI" id="CHEBI:15377"/>
        <dbReference type="ChEBI" id="CHEBI:15378"/>
        <dbReference type="ChEBI" id="CHEBI:15379"/>
        <dbReference type="ChEBI" id="CHEBI:57783"/>
        <dbReference type="ChEBI" id="CHEBI:58349"/>
        <dbReference type="ChEBI" id="CHEBI:144644"/>
        <dbReference type="ChEBI" id="CHEBI:144645"/>
    </reaction>
</comment>
<evidence type="ECO:0000256" key="4">
    <source>
        <dbReference type="ARBA" id="ARBA00023033"/>
    </source>
</evidence>
<comment type="cofactor">
    <cofactor evidence="5">
        <name>FAD</name>
        <dbReference type="ChEBI" id="CHEBI:57692"/>
    </cofactor>
</comment>
<keyword evidence="5" id="KW-0521">NADP</keyword>
<dbReference type="RefSeq" id="WP_146431655.1">
    <property type="nucleotide sequence ID" value="NZ_VIGV01000001.1"/>
</dbReference>
<feature type="domain" description="FAD-binding" evidence="6">
    <location>
        <begin position="3"/>
        <end position="343"/>
    </location>
</feature>
<keyword evidence="5" id="KW-0547">Nucleotide-binding</keyword>
<feature type="binding site" evidence="5">
    <location>
        <position position="40"/>
    </location>
    <ligand>
        <name>NADPH</name>
        <dbReference type="ChEBI" id="CHEBI:57783"/>
    </ligand>
</feature>
<dbReference type="PANTHER" id="PTHR46972">
    <property type="entry name" value="MONOOXYGENASE ASQM-RELATED"/>
    <property type="match status" value="1"/>
</dbReference>
<dbReference type="HAMAP" id="MF_00845">
    <property type="entry name" value="TetX_monooxygenase"/>
    <property type="match status" value="1"/>
</dbReference>
<dbReference type="OrthoDB" id="4568714at2"/>
<dbReference type="EC" id="1.14.13.-" evidence="5"/>
<dbReference type="GO" id="GO:0046677">
    <property type="term" value="P:response to antibiotic"/>
    <property type="evidence" value="ECO:0007669"/>
    <property type="project" value="InterPro"/>
</dbReference>
<keyword evidence="1 5" id="KW-0285">Flavoprotein</keyword>
<keyword evidence="2 5" id="KW-0274">FAD</keyword>
<evidence type="ECO:0000256" key="5">
    <source>
        <dbReference type="HAMAP-Rule" id="MF_00845"/>
    </source>
</evidence>
<evidence type="ECO:0000313" key="8">
    <source>
        <dbReference type="Proteomes" id="UP000319792"/>
    </source>
</evidence>
<dbReference type="InterPro" id="IPR002938">
    <property type="entry name" value="FAD-bd"/>
</dbReference>
<gene>
    <name evidence="7" type="ORF">FK268_04995</name>
</gene>